<dbReference type="OrthoDB" id="868831at2"/>
<dbReference type="InterPro" id="IPR026444">
    <property type="entry name" value="Secre_tail"/>
</dbReference>
<organism evidence="3 4">
    <name type="scientific">Catalinimonas alkaloidigena</name>
    <dbReference type="NCBI Taxonomy" id="1075417"/>
    <lineage>
        <taxon>Bacteria</taxon>
        <taxon>Pseudomonadati</taxon>
        <taxon>Bacteroidota</taxon>
        <taxon>Cytophagia</taxon>
        <taxon>Cytophagales</taxon>
        <taxon>Catalimonadaceae</taxon>
        <taxon>Catalinimonas</taxon>
    </lineage>
</organism>
<name>A0A1G9LTZ1_9BACT</name>
<dbReference type="EMBL" id="FNFO01000007">
    <property type="protein sequence ID" value="SDL65398.1"/>
    <property type="molecule type" value="Genomic_DNA"/>
</dbReference>
<dbReference type="Proteomes" id="UP000198510">
    <property type="component" value="Unassembled WGS sequence"/>
</dbReference>
<dbReference type="AlphaFoldDB" id="A0A1G9LTZ1"/>
<dbReference type="Pfam" id="PF18962">
    <property type="entry name" value="Por_Secre_tail"/>
    <property type="match status" value="1"/>
</dbReference>
<dbReference type="NCBIfam" id="TIGR04183">
    <property type="entry name" value="Por_Secre_tail"/>
    <property type="match status" value="1"/>
</dbReference>
<evidence type="ECO:0000313" key="3">
    <source>
        <dbReference type="EMBL" id="SDL65398.1"/>
    </source>
</evidence>
<proteinExistence type="predicted"/>
<evidence type="ECO:0000259" key="2">
    <source>
        <dbReference type="Pfam" id="PF18962"/>
    </source>
</evidence>
<feature type="chain" id="PRO_5011518275" evidence="1">
    <location>
        <begin position="29"/>
        <end position="457"/>
    </location>
</feature>
<evidence type="ECO:0000256" key="1">
    <source>
        <dbReference type="SAM" id="SignalP"/>
    </source>
</evidence>
<protein>
    <submittedName>
        <fullName evidence="3">Por secretion system C-terminal sorting domain-containing protein</fullName>
    </submittedName>
</protein>
<dbReference type="STRING" id="1075417.SAMN05421823_107166"/>
<sequence>MKNRTIKFCKRLLLVLLVMGGAAQTSRAKSINSAAAGNWNTPATWSCNCVPEANDKVTVQHAITSTGNVVVKELAFGSAWWPVAGNGGLTVASGTFSVTSKNPILFGINGQMNRLTVANGAKFSTPAPLEWQQGAIMIIDGFLESGGLNVTGGRDGQLNVSETGVVKFTGDMLLGSGPHTYTVDGELTGQSLHMTGDSRFDVGPEGVVTLLEDVTVTNGTVNSLIEGAVYTGGNMSGIGGGNVYVARSGLVSVAGGLWGSWQGFVGGPGTFCLGCPLPQPLPVELVSFQGQASAAGAELSWQTASETDNAGFAVERSWDGQHYQQIGFVAGQGRSTALQTYRFTDTGFSGRAYYRLRQEDFEGSQTYHKSIHVIDEPSEQVQAYPNPFLNTLTLTNESTTPQQVNVYSLQGRLVGHYEAPQQHTGEWQLPLGHLPAGAYLLEVITLTDRQHVRVIKQ</sequence>
<keyword evidence="4" id="KW-1185">Reference proteome</keyword>
<feature type="signal peptide" evidence="1">
    <location>
        <begin position="1"/>
        <end position="28"/>
    </location>
</feature>
<reference evidence="3 4" key="1">
    <citation type="submission" date="2016-10" db="EMBL/GenBank/DDBJ databases">
        <authorList>
            <person name="de Groot N.N."/>
        </authorList>
    </citation>
    <scope>NUCLEOTIDE SEQUENCE [LARGE SCALE GENOMIC DNA]</scope>
    <source>
        <strain evidence="3 4">DSM 25186</strain>
    </source>
</reference>
<feature type="domain" description="Secretion system C-terminal sorting" evidence="2">
    <location>
        <begin position="384"/>
        <end position="449"/>
    </location>
</feature>
<evidence type="ECO:0000313" key="4">
    <source>
        <dbReference type="Proteomes" id="UP000198510"/>
    </source>
</evidence>
<accession>A0A1G9LTZ1</accession>
<gene>
    <name evidence="3" type="ORF">SAMN05421823_107166</name>
</gene>
<dbReference type="RefSeq" id="WP_089684514.1">
    <property type="nucleotide sequence ID" value="NZ_FNFO01000007.1"/>
</dbReference>
<keyword evidence="1" id="KW-0732">Signal</keyword>